<evidence type="ECO:0000256" key="2">
    <source>
        <dbReference type="ARBA" id="ARBA00023015"/>
    </source>
</evidence>
<evidence type="ECO:0000256" key="1">
    <source>
        <dbReference type="ARBA" id="ARBA00010641"/>
    </source>
</evidence>
<dbReference type="SUPFAM" id="SSF88946">
    <property type="entry name" value="Sigma2 domain of RNA polymerase sigma factors"/>
    <property type="match status" value="1"/>
</dbReference>
<dbReference type="NCBIfam" id="TIGR02937">
    <property type="entry name" value="sigma70-ECF"/>
    <property type="match status" value="1"/>
</dbReference>
<keyword evidence="8" id="KW-1185">Reference proteome</keyword>
<comment type="similarity">
    <text evidence="1">Belongs to the sigma-70 factor family. ECF subfamily.</text>
</comment>
<dbReference type="Proteomes" id="UP000263900">
    <property type="component" value="Chromosome"/>
</dbReference>
<dbReference type="RefSeq" id="WP_119053855.1">
    <property type="nucleotide sequence ID" value="NZ_CP032157.1"/>
</dbReference>
<reference evidence="7 8" key="1">
    <citation type="submission" date="2018-09" db="EMBL/GenBank/DDBJ databases">
        <title>Genome sequencing of strain 6GH32-13.</title>
        <authorList>
            <person name="Weon H.-Y."/>
            <person name="Heo J."/>
            <person name="Kwon S.-W."/>
        </authorList>
    </citation>
    <scope>NUCLEOTIDE SEQUENCE [LARGE SCALE GENOMIC DNA]</scope>
    <source>
        <strain evidence="7 8">5GH32-13</strain>
    </source>
</reference>
<dbReference type="PANTHER" id="PTHR43133">
    <property type="entry name" value="RNA POLYMERASE ECF-TYPE SIGMA FACTO"/>
    <property type="match status" value="1"/>
</dbReference>
<accession>A0A3B7MTY3</accession>
<dbReference type="CDD" id="cd06171">
    <property type="entry name" value="Sigma70_r4"/>
    <property type="match status" value="1"/>
</dbReference>
<evidence type="ECO:0000259" key="6">
    <source>
        <dbReference type="Pfam" id="PF08281"/>
    </source>
</evidence>
<evidence type="ECO:0000256" key="3">
    <source>
        <dbReference type="ARBA" id="ARBA00023082"/>
    </source>
</evidence>
<dbReference type="PANTHER" id="PTHR43133:SF46">
    <property type="entry name" value="RNA POLYMERASE SIGMA-70 FACTOR ECF SUBFAMILY"/>
    <property type="match status" value="1"/>
</dbReference>
<dbReference type="EMBL" id="CP032157">
    <property type="protein sequence ID" value="AXY77982.1"/>
    <property type="molecule type" value="Genomic_DNA"/>
</dbReference>
<keyword evidence="4" id="KW-0804">Transcription</keyword>
<organism evidence="7 8">
    <name type="scientific">Paraflavitalea soli</name>
    <dbReference type="NCBI Taxonomy" id="2315862"/>
    <lineage>
        <taxon>Bacteria</taxon>
        <taxon>Pseudomonadati</taxon>
        <taxon>Bacteroidota</taxon>
        <taxon>Chitinophagia</taxon>
        <taxon>Chitinophagales</taxon>
        <taxon>Chitinophagaceae</taxon>
        <taxon>Paraflavitalea</taxon>
    </lineage>
</organism>
<dbReference type="Gene3D" id="1.10.10.10">
    <property type="entry name" value="Winged helix-like DNA-binding domain superfamily/Winged helix DNA-binding domain"/>
    <property type="match status" value="1"/>
</dbReference>
<name>A0A3B7MTY3_9BACT</name>
<evidence type="ECO:0000313" key="8">
    <source>
        <dbReference type="Proteomes" id="UP000263900"/>
    </source>
</evidence>
<dbReference type="GO" id="GO:0016987">
    <property type="term" value="F:sigma factor activity"/>
    <property type="evidence" value="ECO:0007669"/>
    <property type="project" value="UniProtKB-KW"/>
</dbReference>
<protein>
    <submittedName>
        <fullName evidence="7">RNA polymerase sigma factor</fullName>
    </submittedName>
</protein>
<dbReference type="SUPFAM" id="SSF88659">
    <property type="entry name" value="Sigma3 and sigma4 domains of RNA polymerase sigma factors"/>
    <property type="match status" value="1"/>
</dbReference>
<evidence type="ECO:0000256" key="4">
    <source>
        <dbReference type="ARBA" id="ARBA00023163"/>
    </source>
</evidence>
<keyword evidence="3" id="KW-0731">Sigma factor</keyword>
<dbReference type="InterPro" id="IPR014284">
    <property type="entry name" value="RNA_pol_sigma-70_dom"/>
</dbReference>
<dbReference type="AlphaFoldDB" id="A0A3B7MTY3"/>
<keyword evidence="2" id="KW-0805">Transcription regulation</keyword>
<dbReference type="KEGG" id="pseg:D3H65_30070"/>
<dbReference type="InterPro" id="IPR013324">
    <property type="entry name" value="RNA_pol_sigma_r3/r4-like"/>
</dbReference>
<evidence type="ECO:0000259" key="5">
    <source>
        <dbReference type="Pfam" id="PF04542"/>
    </source>
</evidence>
<dbReference type="InterPro" id="IPR013249">
    <property type="entry name" value="RNA_pol_sigma70_r4_t2"/>
</dbReference>
<proteinExistence type="inferred from homology"/>
<feature type="domain" description="RNA polymerase sigma-70 region 2" evidence="5">
    <location>
        <begin position="24"/>
        <end position="89"/>
    </location>
</feature>
<dbReference type="Pfam" id="PF04542">
    <property type="entry name" value="Sigma70_r2"/>
    <property type="match status" value="1"/>
</dbReference>
<feature type="domain" description="RNA polymerase sigma factor 70 region 4 type 2" evidence="6">
    <location>
        <begin position="127"/>
        <end position="177"/>
    </location>
</feature>
<dbReference type="GO" id="GO:0003677">
    <property type="term" value="F:DNA binding"/>
    <property type="evidence" value="ECO:0007669"/>
    <property type="project" value="InterPro"/>
</dbReference>
<dbReference type="GO" id="GO:0006352">
    <property type="term" value="P:DNA-templated transcription initiation"/>
    <property type="evidence" value="ECO:0007669"/>
    <property type="project" value="InterPro"/>
</dbReference>
<dbReference type="InterPro" id="IPR007627">
    <property type="entry name" value="RNA_pol_sigma70_r2"/>
</dbReference>
<dbReference type="InterPro" id="IPR036388">
    <property type="entry name" value="WH-like_DNA-bd_sf"/>
</dbReference>
<sequence length="184" mass="21410">MTSSTNTALWSQLRNGDEKALYALYQLNYDDLLQYGLRLSGSVGDSKDAINLVFAALWANRHQLPDANHPKAYLFTCFKNRVLRIKQRQGQKLIPIHSSTEDYLPATSSVEETFIEMQEYELLQQRTARLLDHLTERQQELIKLRFLEEMSYENIALRLNISVRTVYNSIHESIKALKKAFDKQ</sequence>
<dbReference type="Pfam" id="PF08281">
    <property type="entry name" value="Sigma70_r4_2"/>
    <property type="match status" value="1"/>
</dbReference>
<gene>
    <name evidence="7" type="ORF">D3H65_30070</name>
</gene>
<dbReference type="InterPro" id="IPR013325">
    <property type="entry name" value="RNA_pol_sigma_r2"/>
</dbReference>
<evidence type="ECO:0000313" key="7">
    <source>
        <dbReference type="EMBL" id="AXY77982.1"/>
    </source>
</evidence>
<dbReference type="InterPro" id="IPR039425">
    <property type="entry name" value="RNA_pol_sigma-70-like"/>
</dbReference>
<dbReference type="OrthoDB" id="9150024at2"/>
<dbReference type="Gene3D" id="1.10.1740.10">
    <property type="match status" value="1"/>
</dbReference>